<dbReference type="Gene3D" id="3.10.350.10">
    <property type="entry name" value="LysM domain"/>
    <property type="match status" value="5"/>
</dbReference>
<reference evidence="5" key="1">
    <citation type="submission" date="2021-03" db="EMBL/GenBank/DDBJ databases">
        <authorList>
            <person name="Tagirdzhanova G."/>
        </authorList>
    </citation>
    <scope>NUCLEOTIDE SEQUENCE</scope>
</reference>
<feature type="domain" description="LysM" evidence="4">
    <location>
        <begin position="306"/>
        <end position="352"/>
    </location>
</feature>
<evidence type="ECO:0000256" key="2">
    <source>
        <dbReference type="ARBA" id="ARBA00023026"/>
    </source>
</evidence>
<evidence type="ECO:0000256" key="3">
    <source>
        <dbReference type="SAM" id="MobiDB-lite"/>
    </source>
</evidence>
<dbReference type="PANTHER" id="PTHR34997">
    <property type="entry name" value="AM15"/>
    <property type="match status" value="1"/>
</dbReference>
<dbReference type="InterPro" id="IPR052210">
    <property type="entry name" value="LysM1-like"/>
</dbReference>
<comment type="caution">
    <text evidence="5">The sequence shown here is derived from an EMBL/GenBank/DDBJ whole genome shotgun (WGS) entry which is preliminary data.</text>
</comment>
<dbReference type="InterPro" id="IPR036779">
    <property type="entry name" value="LysM_dom_sf"/>
</dbReference>
<accession>A0A8H3IXY6</accession>
<dbReference type="CDD" id="cd00118">
    <property type="entry name" value="LysM"/>
    <property type="match status" value="2"/>
</dbReference>
<name>A0A8H3IXY6_9LECA</name>
<keyword evidence="2" id="KW-0843">Virulence</keyword>
<evidence type="ECO:0000256" key="1">
    <source>
        <dbReference type="ARBA" id="ARBA00022669"/>
    </source>
</evidence>
<dbReference type="EMBL" id="CAJPDS010000066">
    <property type="protein sequence ID" value="CAF9933065.1"/>
    <property type="molecule type" value="Genomic_DNA"/>
</dbReference>
<dbReference type="SMART" id="SM00257">
    <property type="entry name" value="LysM"/>
    <property type="match status" value="4"/>
</dbReference>
<evidence type="ECO:0000313" key="5">
    <source>
        <dbReference type="EMBL" id="CAF9933065.1"/>
    </source>
</evidence>
<keyword evidence="1" id="KW-0147">Chitin-binding</keyword>
<sequence length="723" mass="77327">MPLVVIPDIMRYLYNLTCLMDTGRYCNTVAAKAAFAEDPGSMEPSPWPSLILFPHFWDDGGDAVTGISIGDGSSTASVAPVNQCDLCFIKNLRFRAGSPYYDGPLLIASSLYQSKTTSCSITGYPLTTSVLSYATPSLTSTPISNACSGKTYAIQGGDDCYSISKLQGIGTGWLLYDNNLQAYCSEFPKTGNLCLINTCKIYSVREHDTCASIAAAQNVTVPQIVGWNPVSILFFAESIRVLISLSQVLDASCYNMDKMNGSQICISAPGKPYVTPTISLVAPTIATTPAPVPTDVADGVNPRCGQYYHVVTGDYCNMIVIKFKITMADFVFLNPSINANCTNLFADESYCVQAVGDIDTYSGRVGYSTPAPTQGPITAHYADLPDATYASSTSTATPTPYADGTRTDCNNYFNGDIFQGSIAGTNWNSKCELAANSYDVDLSDFGTWNTGLGNVTSPGCSFTAGVQYCGKLYFGDAPDSSKAGPDLPIRDGASPNCTEYADIEDGWTCADILDIYHLTIAQFFSYNSAVKADCSGLWLGYQYCIRAPGYSDPAASTTTSGVGNPAPTPTSPVQSGQPSDCNKWYTIKSGDSCTSVEQLYFITHAQFRAWNPSVSEDCSTGFWLGYDYCVSIVTMTTTRSSINPAPTSTKSAVPVPTPNQAGNAISNCNKYAQTQSGDYCSLFATRNGITSTNLYAWNSVLGSDGSGCDTNFWLGYYYCVGVS</sequence>
<dbReference type="Pfam" id="PF01476">
    <property type="entry name" value="LysM"/>
    <property type="match status" value="3"/>
</dbReference>
<dbReference type="OrthoDB" id="5985073at2759"/>
<dbReference type="GO" id="GO:0008061">
    <property type="term" value="F:chitin binding"/>
    <property type="evidence" value="ECO:0007669"/>
    <property type="project" value="UniProtKB-KW"/>
</dbReference>
<protein>
    <recommendedName>
        <fullName evidence="4">LysM domain-containing protein</fullName>
    </recommendedName>
</protein>
<feature type="domain" description="LysM" evidence="4">
    <location>
        <begin position="583"/>
        <end position="630"/>
    </location>
</feature>
<feature type="domain" description="LysM" evidence="4">
    <location>
        <begin position="200"/>
        <end position="247"/>
    </location>
</feature>
<dbReference type="Proteomes" id="UP000664521">
    <property type="component" value="Unassembled WGS sequence"/>
</dbReference>
<feature type="domain" description="LysM" evidence="4">
    <location>
        <begin position="670"/>
        <end position="720"/>
    </location>
</feature>
<dbReference type="PANTHER" id="PTHR34997:SF1">
    <property type="entry name" value="PEPTIDOGLYCAN-BINDING LYSIN DOMAIN"/>
    <property type="match status" value="1"/>
</dbReference>
<feature type="domain" description="LysM" evidence="4">
    <location>
        <begin position="499"/>
        <end position="545"/>
    </location>
</feature>
<evidence type="ECO:0000313" key="6">
    <source>
        <dbReference type="Proteomes" id="UP000664521"/>
    </source>
</evidence>
<keyword evidence="6" id="KW-1185">Reference proteome</keyword>
<organism evidence="5 6">
    <name type="scientific">Heterodermia speciosa</name>
    <dbReference type="NCBI Taxonomy" id="116794"/>
    <lineage>
        <taxon>Eukaryota</taxon>
        <taxon>Fungi</taxon>
        <taxon>Dikarya</taxon>
        <taxon>Ascomycota</taxon>
        <taxon>Pezizomycotina</taxon>
        <taxon>Lecanoromycetes</taxon>
        <taxon>OSLEUM clade</taxon>
        <taxon>Lecanoromycetidae</taxon>
        <taxon>Caliciales</taxon>
        <taxon>Physciaceae</taxon>
        <taxon>Heterodermia</taxon>
    </lineage>
</organism>
<dbReference type="AlphaFoldDB" id="A0A8H3IXY6"/>
<dbReference type="SUPFAM" id="SSF54106">
    <property type="entry name" value="LysM domain"/>
    <property type="match status" value="2"/>
</dbReference>
<gene>
    <name evidence="5" type="ORF">HETSPECPRED_008521</name>
</gene>
<dbReference type="InterPro" id="IPR018392">
    <property type="entry name" value="LysM"/>
</dbReference>
<evidence type="ECO:0000259" key="4">
    <source>
        <dbReference type="PROSITE" id="PS51782"/>
    </source>
</evidence>
<dbReference type="PROSITE" id="PS51782">
    <property type="entry name" value="LYSM"/>
    <property type="match status" value="5"/>
</dbReference>
<proteinExistence type="predicted"/>
<feature type="region of interest" description="Disordered" evidence="3">
    <location>
        <begin position="556"/>
        <end position="579"/>
    </location>
</feature>